<evidence type="ECO:0000313" key="2">
    <source>
        <dbReference type="EMBL" id="RDC55374.1"/>
    </source>
</evidence>
<keyword evidence="1" id="KW-0812">Transmembrane</keyword>
<proteinExistence type="predicted"/>
<keyword evidence="1" id="KW-0472">Membrane</keyword>
<sequence>MVTHIRFFYFAIIHFLFLATIAVISTISSYEKSSSFVENDFTTGLTATKEGLQHSISIPLVKQYLSLSGIDAGYGFFAPNVASSYVLKITILDRKTRQEMVEHFSPPFRTKEGKNKYHTLLGSFQDRLTIIENERLKKKSVSFKESKKYGEYLDIYLKSIGRFYYNQYKPDKFLVHCTLFLYHYPSLNASVLEKKAPLLIKLLELDAKHITLGKN</sequence>
<dbReference type="AlphaFoldDB" id="A0A369PS71"/>
<keyword evidence="1" id="KW-1133">Transmembrane helix</keyword>
<protein>
    <submittedName>
        <fullName evidence="2">Uncharacterized protein</fullName>
    </submittedName>
</protein>
<reference evidence="2 3" key="1">
    <citation type="submission" date="2018-07" db="EMBL/GenBank/DDBJ databases">
        <title>Pedobacter sp. nov., isolated from soil.</title>
        <authorList>
            <person name="Zhou L.Y."/>
            <person name="Du Z.J."/>
        </authorList>
    </citation>
    <scope>NUCLEOTIDE SEQUENCE [LARGE SCALE GENOMIC DNA]</scope>
    <source>
        <strain evidence="2 3">JDX94</strain>
    </source>
</reference>
<keyword evidence="3" id="KW-1185">Reference proteome</keyword>
<name>A0A369PS71_9SPHI</name>
<comment type="caution">
    <text evidence="2">The sequence shown here is derived from an EMBL/GenBank/DDBJ whole genome shotgun (WGS) entry which is preliminary data.</text>
</comment>
<dbReference type="OrthoDB" id="800018at2"/>
<accession>A0A369PS71</accession>
<feature type="transmembrane region" description="Helical" evidence="1">
    <location>
        <begin position="7"/>
        <end position="27"/>
    </location>
</feature>
<dbReference type="Proteomes" id="UP000253961">
    <property type="component" value="Unassembled WGS sequence"/>
</dbReference>
<dbReference type="RefSeq" id="WP_115404064.1">
    <property type="nucleotide sequence ID" value="NZ_QPKV01000007.1"/>
</dbReference>
<dbReference type="EMBL" id="QPKV01000007">
    <property type="protein sequence ID" value="RDC55374.1"/>
    <property type="molecule type" value="Genomic_DNA"/>
</dbReference>
<evidence type="ECO:0000256" key="1">
    <source>
        <dbReference type="SAM" id="Phobius"/>
    </source>
</evidence>
<organism evidence="2 3">
    <name type="scientific">Pedobacter chinensis</name>
    <dbReference type="NCBI Taxonomy" id="2282421"/>
    <lineage>
        <taxon>Bacteria</taxon>
        <taxon>Pseudomonadati</taxon>
        <taxon>Bacteroidota</taxon>
        <taxon>Sphingobacteriia</taxon>
        <taxon>Sphingobacteriales</taxon>
        <taxon>Sphingobacteriaceae</taxon>
        <taxon>Pedobacter</taxon>
    </lineage>
</organism>
<evidence type="ECO:0000313" key="3">
    <source>
        <dbReference type="Proteomes" id="UP000253961"/>
    </source>
</evidence>
<gene>
    <name evidence="2" type="ORF">DU508_17530</name>
</gene>